<dbReference type="PRINTS" id="PR00038">
    <property type="entry name" value="HTHLUXR"/>
</dbReference>
<dbReference type="PROSITE" id="PS50043">
    <property type="entry name" value="HTH_LUXR_2"/>
    <property type="match status" value="1"/>
</dbReference>
<dbReference type="GO" id="GO:0006355">
    <property type="term" value="P:regulation of DNA-templated transcription"/>
    <property type="evidence" value="ECO:0007669"/>
    <property type="project" value="InterPro"/>
</dbReference>
<evidence type="ECO:0000313" key="6">
    <source>
        <dbReference type="Proteomes" id="UP000183557"/>
    </source>
</evidence>
<evidence type="ECO:0000256" key="3">
    <source>
        <dbReference type="ARBA" id="ARBA00023163"/>
    </source>
</evidence>
<reference evidence="6" key="1">
    <citation type="submission" date="2016-10" db="EMBL/GenBank/DDBJ databases">
        <authorList>
            <person name="Varghese N."/>
            <person name="Submissions S."/>
        </authorList>
    </citation>
    <scope>NUCLEOTIDE SEQUENCE [LARGE SCALE GENOMIC DNA]</scope>
    <source>
        <strain evidence="6">CGMCC 1.3704</strain>
    </source>
</reference>
<dbReference type="Proteomes" id="UP000183557">
    <property type="component" value="Unassembled WGS sequence"/>
</dbReference>
<keyword evidence="1" id="KW-0805">Transcription regulation</keyword>
<dbReference type="InterPro" id="IPR036388">
    <property type="entry name" value="WH-like_DNA-bd_sf"/>
</dbReference>
<evidence type="ECO:0000256" key="2">
    <source>
        <dbReference type="ARBA" id="ARBA00023125"/>
    </source>
</evidence>
<evidence type="ECO:0000259" key="4">
    <source>
        <dbReference type="PROSITE" id="PS50043"/>
    </source>
</evidence>
<keyword evidence="2" id="KW-0238">DNA-binding</keyword>
<sequence length="702" mass="78833">MRENAELLEELQETYACHYDLTIMVTDESGEAVTPIKGKNSLCNKLFAQKHENLMGKIKESLNDIRTISSPITHDLIPGIHMIVVPLEIPGGNKAFLWSGVFVEENGRQFVIEKLNQHVNEGVSWECVIDETPVLTSGNKKEWLNLVSKLAKIISLCFDREKASFDFNSFLLQQAVNNKTEGIIEKLVAHHHDHDFLGIAEKVDGEEYRVTHIAGEGAASLRGAPFFLGEGFLGRVLISGKAGYWEDIKRDPRSYFFHRFSLSPGALFCYPIKRYDGSLSLLFGGSLSNGEIPKGSLDLGKALANVLEMKLLTENLQKENSEQLNRLSSLVEICKLMASTPETKRILYILVDISLNLVEGPFSCVVLKDKDDEKAQIVARGDMTDQAKDYVKDVVNRYYRQSSKDTSDDSLPKENVTPWGGTVIECPLFNRGELLGVLCVGVEQLSAQQLKEHITFLHTLGIIGGISLHLAKVENEGTTSGQVETLHKAIGQFDEEAYMTARESGKLASEFALKLGLPAPIIKDIISACQLHFYTGSFLEQFFPDSRVPWIVEEGKMLIGKPLQEWEEANICSQVFAIVFMYERKRSIELFERGEAAIFQDFISFIKETHVMEQEISLSDDLEEPELTSFSDTIKEQANLSPREQEVLNLVIQGLNNREIAEELYISGHTVKNHVTKIFQKLDVPDRAHAISKVYQLKYAHS</sequence>
<dbReference type="CDD" id="cd06170">
    <property type="entry name" value="LuxR_C_like"/>
    <property type="match status" value="1"/>
</dbReference>
<dbReference type="SMART" id="SM00421">
    <property type="entry name" value="HTH_LUXR"/>
    <property type="match status" value="1"/>
</dbReference>
<organism evidence="5 6">
    <name type="scientific">Halobacillus dabanensis</name>
    <dbReference type="NCBI Taxonomy" id="240302"/>
    <lineage>
        <taxon>Bacteria</taxon>
        <taxon>Bacillati</taxon>
        <taxon>Bacillota</taxon>
        <taxon>Bacilli</taxon>
        <taxon>Bacillales</taxon>
        <taxon>Bacillaceae</taxon>
        <taxon>Halobacillus</taxon>
    </lineage>
</organism>
<dbReference type="PANTHER" id="PTHR44688">
    <property type="entry name" value="DNA-BINDING TRANSCRIPTIONAL ACTIVATOR DEVR_DOSR"/>
    <property type="match status" value="1"/>
</dbReference>
<feature type="domain" description="HTH luxR-type" evidence="4">
    <location>
        <begin position="633"/>
        <end position="698"/>
    </location>
</feature>
<name>A0A1I3WEW6_HALDA</name>
<dbReference type="AlphaFoldDB" id="A0A1I3WEW6"/>
<keyword evidence="6" id="KW-1185">Reference proteome</keyword>
<dbReference type="PANTHER" id="PTHR44688:SF16">
    <property type="entry name" value="DNA-BINDING TRANSCRIPTIONAL ACTIVATOR DEVR_DOSR"/>
    <property type="match status" value="1"/>
</dbReference>
<gene>
    <name evidence="5" type="ORF">SAMN04487936_106302</name>
</gene>
<evidence type="ECO:0000256" key="1">
    <source>
        <dbReference type="ARBA" id="ARBA00023015"/>
    </source>
</evidence>
<accession>A0A1I3WEW6</accession>
<dbReference type="SUPFAM" id="SSF55781">
    <property type="entry name" value="GAF domain-like"/>
    <property type="match status" value="2"/>
</dbReference>
<dbReference type="Pfam" id="PF00196">
    <property type="entry name" value="GerE"/>
    <property type="match status" value="1"/>
</dbReference>
<evidence type="ECO:0000313" key="5">
    <source>
        <dbReference type="EMBL" id="SFK04981.1"/>
    </source>
</evidence>
<dbReference type="InterPro" id="IPR016032">
    <property type="entry name" value="Sig_transdc_resp-reg_C-effctor"/>
</dbReference>
<keyword evidence="3" id="KW-0804">Transcription</keyword>
<dbReference type="InterPro" id="IPR000792">
    <property type="entry name" value="Tscrpt_reg_LuxR_C"/>
</dbReference>
<dbReference type="EMBL" id="FOSB01000006">
    <property type="protein sequence ID" value="SFK04981.1"/>
    <property type="molecule type" value="Genomic_DNA"/>
</dbReference>
<dbReference type="Gene3D" id="1.10.10.10">
    <property type="entry name" value="Winged helix-like DNA-binding domain superfamily/Winged helix DNA-binding domain"/>
    <property type="match status" value="1"/>
</dbReference>
<dbReference type="GO" id="GO:0003677">
    <property type="term" value="F:DNA binding"/>
    <property type="evidence" value="ECO:0007669"/>
    <property type="project" value="UniProtKB-KW"/>
</dbReference>
<dbReference type="RefSeq" id="WP_075036899.1">
    <property type="nucleotide sequence ID" value="NZ_FOSB01000006.1"/>
</dbReference>
<protein>
    <submittedName>
        <fullName evidence="5">Regulatory protein, luxR family</fullName>
    </submittedName>
</protein>
<proteinExistence type="predicted"/>
<dbReference type="SUPFAM" id="SSF46894">
    <property type="entry name" value="C-terminal effector domain of the bipartite response regulators"/>
    <property type="match status" value="1"/>
</dbReference>